<dbReference type="RefSeq" id="WP_066087660.1">
    <property type="nucleotide sequence ID" value="NZ_CP017476.1"/>
</dbReference>
<keyword evidence="7" id="KW-0812">Transmembrane</keyword>
<protein>
    <recommendedName>
        <fullName evidence="2">histidine kinase</fullName>
        <ecNumber evidence="2">2.7.13.3</ecNumber>
    </recommendedName>
</protein>
<dbReference type="OrthoDB" id="9147043at2"/>
<evidence type="ECO:0000256" key="5">
    <source>
        <dbReference type="ARBA" id="ARBA00023012"/>
    </source>
</evidence>
<evidence type="ECO:0000313" key="11">
    <source>
        <dbReference type="Proteomes" id="UP000185657"/>
    </source>
</evidence>
<dbReference type="EMBL" id="CP017476">
    <property type="protein sequence ID" value="AOW13274.1"/>
    <property type="molecule type" value="Genomic_DNA"/>
</dbReference>
<dbReference type="SUPFAM" id="SSF55874">
    <property type="entry name" value="ATPase domain of HSP90 chaperone/DNA topoisomerase II/histidine kinase"/>
    <property type="match status" value="1"/>
</dbReference>
<dbReference type="Proteomes" id="UP000185657">
    <property type="component" value="Unassembled WGS sequence"/>
</dbReference>
<feature type="transmembrane region" description="Helical" evidence="7">
    <location>
        <begin position="337"/>
        <end position="355"/>
    </location>
</feature>
<evidence type="ECO:0000256" key="4">
    <source>
        <dbReference type="ARBA" id="ARBA00022777"/>
    </source>
</evidence>
<dbReference type="InterPro" id="IPR050482">
    <property type="entry name" value="Sensor_HK_TwoCompSys"/>
</dbReference>
<feature type="transmembrane region" description="Helical" evidence="7">
    <location>
        <begin position="392"/>
        <end position="410"/>
    </location>
</feature>
<dbReference type="GO" id="GO:0004673">
    <property type="term" value="F:protein histidine kinase activity"/>
    <property type="evidence" value="ECO:0007669"/>
    <property type="project" value="UniProtKB-EC"/>
</dbReference>
<feature type="transmembrane region" description="Helical" evidence="7">
    <location>
        <begin position="272"/>
        <end position="294"/>
    </location>
</feature>
<dbReference type="PANTHER" id="PTHR24421:SF10">
    <property type="entry name" value="NITRATE_NITRITE SENSOR PROTEIN NARQ"/>
    <property type="match status" value="1"/>
</dbReference>
<evidence type="ECO:0000256" key="1">
    <source>
        <dbReference type="ARBA" id="ARBA00000085"/>
    </source>
</evidence>
<dbReference type="SMART" id="SM00387">
    <property type="entry name" value="HATPase_c"/>
    <property type="match status" value="1"/>
</dbReference>
<dbReference type="InterPro" id="IPR005467">
    <property type="entry name" value="His_kinase_dom"/>
</dbReference>
<dbReference type="Gene3D" id="3.30.565.10">
    <property type="entry name" value="Histidine kinase-like ATPase, C-terminal domain"/>
    <property type="match status" value="1"/>
</dbReference>
<feature type="transmembrane region" description="Helical" evidence="7">
    <location>
        <begin position="362"/>
        <end position="380"/>
    </location>
</feature>
<organism evidence="9 12">
    <name type="scientific">Hydrogenophaga crassostreae</name>
    <dbReference type="NCBI Taxonomy" id="1763535"/>
    <lineage>
        <taxon>Bacteria</taxon>
        <taxon>Pseudomonadati</taxon>
        <taxon>Pseudomonadota</taxon>
        <taxon>Betaproteobacteria</taxon>
        <taxon>Burkholderiales</taxon>
        <taxon>Comamonadaceae</taxon>
        <taxon>Hydrogenophaga</taxon>
    </lineage>
</organism>
<keyword evidence="11" id="KW-1185">Reference proteome</keyword>
<reference evidence="10 11" key="1">
    <citation type="submission" date="2016-02" db="EMBL/GenBank/DDBJ databases">
        <title>Draft genome sequence of Hydrogenophaga sp. LPB0072.</title>
        <authorList>
            <person name="Shin S.-K."/>
            <person name="Yi H."/>
        </authorList>
    </citation>
    <scope>NUCLEOTIDE SEQUENCE [LARGE SCALE GENOMIC DNA]</scope>
    <source>
        <strain evidence="10 11">LPB0072</strain>
    </source>
</reference>
<dbReference type="InterPro" id="IPR003594">
    <property type="entry name" value="HATPase_dom"/>
</dbReference>
<keyword evidence="5" id="KW-0902">Two-component regulatory system</keyword>
<proteinExistence type="predicted"/>
<accession>A0A167IDG0</accession>
<dbReference type="Proteomes" id="UP000185680">
    <property type="component" value="Chromosome"/>
</dbReference>
<dbReference type="GO" id="GO:0000160">
    <property type="term" value="P:phosphorelay signal transduction system"/>
    <property type="evidence" value="ECO:0007669"/>
    <property type="project" value="UniProtKB-KW"/>
</dbReference>
<evidence type="ECO:0000256" key="2">
    <source>
        <dbReference type="ARBA" id="ARBA00012438"/>
    </source>
</evidence>
<dbReference type="EC" id="2.7.13.3" evidence="2"/>
<gene>
    <name evidence="9" type="ORF">LPB072_10845</name>
    <name evidence="10" type="ORF">LPB72_06535</name>
</gene>
<keyword evidence="3" id="KW-0808">Transferase</keyword>
<feature type="transmembrane region" description="Helical" evidence="7">
    <location>
        <begin position="20"/>
        <end position="39"/>
    </location>
</feature>
<evidence type="ECO:0000256" key="3">
    <source>
        <dbReference type="ARBA" id="ARBA00022679"/>
    </source>
</evidence>
<evidence type="ECO:0000256" key="7">
    <source>
        <dbReference type="SAM" id="Phobius"/>
    </source>
</evidence>
<evidence type="ECO:0000313" key="10">
    <source>
        <dbReference type="EMBL" id="OAD42578.1"/>
    </source>
</evidence>
<dbReference type="PANTHER" id="PTHR24421">
    <property type="entry name" value="NITRATE/NITRITE SENSOR PROTEIN NARX-RELATED"/>
    <property type="match status" value="1"/>
</dbReference>
<evidence type="ECO:0000259" key="8">
    <source>
        <dbReference type="PROSITE" id="PS50109"/>
    </source>
</evidence>
<name>A0A167IDG0_9BURK</name>
<feature type="domain" description="Histidine kinase" evidence="8">
    <location>
        <begin position="495"/>
        <end position="645"/>
    </location>
</feature>
<dbReference type="KEGG" id="hyl:LPB072_10845"/>
<keyword evidence="7" id="KW-0472">Membrane</keyword>
<feature type="transmembrane region" description="Helical" evidence="7">
    <location>
        <begin position="244"/>
        <end position="266"/>
    </location>
</feature>
<sequence length="648" mass="72749">MKRAWPDSSPDSVAAFRWVWWLAAMVALPMGVFSWWTYLQAPSRLAELKRVEGVSVWHEPLGNRVIDQTTVRDIVRTPPNWQEAHWTPVELPNFIELGHSVELPPDAPKLRAWFRIPIPVDAEGSRSHGRQGLLGFRVQGGAWSVWADGKLIQSNLSDWRIQWNVPLRITVPLGAREVLIAVPYAEPLGYSVGSLFVGPMDVVDSAWQERNVLYLDLPRFMSVMALLLMVVSLHLAWSRPKDRMFALLGFNALIWSVTCLQFSFDVTGFDSLWLWFGSVMDSSINWMVILGFIFAFELESIRVPRLTAVMLLYAVLGTFVTLPVWGWQKSALIAQQYGNIAVMMVGLLVLGWHVIRHPRREGVVIFLALLTHLGLGVHTLLNLTNQTNPDSFYSFSLGVVVLYFAFMYAVGRRTVAALNSTERHEGELKNRLAEQEIRLSEQHVRLQQLEVARRLDTQRDNIMQDLHDRLGSNLTSALLQARKGVLSPDETVLLLQDLADELRHVGGLASQEQRSLNELLAELRQRVQNRLAHGGIYLVWDVDPALGLQLSAQAAQHVLAMLSEAIANVIKHAEAKQIRLEARRQGGEFVITITDNGNGFDPESVEPGRGLPGMHQRTAALGGALQIVVADPRGTVWRLRLPDTVPKA</sequence>
<keyword evidence="4" id="KW-0418">Kinase</keyword>
<dbReference type="STRING" id="1763535.LPB072_10845"/>
<feature type="transmembrane region" description="Helical" evidence="7">
    <location>
        <begin position="178"/>
        <end position="197"/>
    </location>
</feature>
<dbReference type="AlphaFoldDB" id="A0A167IDG0"/>
<evidence type="ECO:0000256" key="6">
    <source>
        <dbReference type="SAM" id="Coils"/>
    </source>
</evidence>
<dbReference type="Pfam" id="PF02518">
    <property type="entry name" value="HATPase_c"/>
    <property type="match status" value="1"/>
</dbReference>
<dbReference type="PROSITE" id="PS50109">
    <property type="entry name" value="HIS_KIN"/>
    <property type="match status" value="1"/>
</dbReference>
<dbReference type="InterPro" id="IPR036890">
    <property type="entry name" value="HATPase_C_sf"/>
</dbReference>
<keyword evidence="7" id="KW-1133">Transmembrane helix</keyword>
<dbReference type="EMBL" id="LVWD01000007">
    <property type="protein sequence ID" value="OAD42578.1"/>
    <property type="molecule type" value="Genomic_DNA"/>
</dbReference>
<dbReference type="CDD" id="cd16917">
    <property type="entry name" value="HATPase_UhpB-NarQ-NarX-like"/>
    <property type="match status" value="1"/>
</dbReference>
<feature type="transmembrane region" description="Helical" evidence="7">
    <location>
        <begin position="217"/>
        <end position="237"/>
    </location>
</feature>
<comment type="catalytic activity">
    <reaction evidence="1">
        <text>ATP + protein L-histidine = ADP + protein N-phospho-L-histidine.</text>
        <dbReference type="EC" id="2.7.13.3"/>
    </reaction>
</comment>
<keyword evidence="6" id="KW-0175">Coiled coil</keyword>
<reference evidence="9 12" key="2">
    <citation type="submission" date="2016-10" db="EMBL/GenBank/DDBJ databases">
        <title>Hydorgenophaga sp. LPB0072 isolated from gastropod.</title>
        <authorList>
            <person name="Kim E."/>
            <person name="Yi H."/>
        </authorList>
    </citation>
    <scope>NUCLEOTIDE SEQUENCE [LARGE SCALE GENOMIC DNA]</scope>
    <source>
        <strain evidence="9 12">LPB0072</strain>
    </source>
</reference>
<evidence type="ECO:0000313" key="12">
    <source>
        <dbReference type="Proteomes" id="UP000185680"/>
    </source>
</evidence>
<feature type="transmembrane region" description="Helical" evidence="7">
    <location>
        <begin position="306"/>
        <end position="325"/>
    </location>
</feature>
<evidence type="ECO:0000313" key="9">
    <source>
        <dbReference type="EMBL" id="AOW13274.1"/>
    </source>
</evidence>
<feature type="coiled-coil region" evidence="6">
    <location>
        <begin position="418"/>
        <end position="452"/>
    </location>
</feature>